<dbReference type="Pfam" id="PF20457">
    <property type="entry name" value="DUF6710"/>
    <property type="match status" value="1"/>
</dbReference>
<protein>
    <recommendedName>
        <fullName evidence="3">Fip</fullName>
    </recommendedName>
</protein>
<dbReference type="Proteomes" id="UP001236270">
    <property type="component" value="Unassembled WGS sequence"/>
</dbReference>
<evidence type="ECO:0000313" key="1">
    <source>
        <dbReference type="EMBL" id="MDQ2310497.1"/>
    </source>
</evidence>
<accession>A0AAW8HPV9</accession>
<gene>
    <name evidence="1" type="ORF">RBJ30_15515</name>
</gene>
<name>A0AAW8HPV9_PLUGE</name>
<evidence type="ECO:0008006" key="3">
    <source>
        <dbReference type="Google" id="ProtNLM"/>
    </source>
</evidence>
<dbReference type="EMBL" id="JAVDNV010000010">
    <property type="protein sequence ID" value="MDQ2310497.1"/>
    <property type="molecule type" value="Genomic_DNA"/>
</dbReference>
<organism evidence="1 2">
    <name type="scientific">Pluralibacter gergoviae</name>
    <name type="common">Enterobacter gergoviae</name>
    <dbReference type="NCBI Taxonomy" id="61647"/>
    <lineage>
        <taxon>Bacteria</taxon>
        <taxon>Pseudomonadati</taxon>
        <taxon>Pseudomonadota</taxon>
        <taxon>Gammaproteobacteria</taxon>
        <taxon>Enterobacterales</taxon>
        <taxon>Enterobacteriaceae</taxon>
        <taxon>Pluralibacter</taxon>
    </lineage>
</organism>
<comment type="caution">
    <text evidence="1">The sequence shown here is derived from an EMBL/GenBank/DDBJ whole genome shotgun (WGS) entry which is preliminary data.</text>
</comment>
<evidence type="ECO:0000313" key="2">
    <source>
        <dbReference type="Proteomes" id="UP001236270"/>
    </source>
</evidence>
<proteinExistence type="predicted"/>
<dbReference type="AlphaFoldDB" id="A0AAW8HPV9"/>
<sequence length="230" mass="26316">MKIIITIRRARQVMFWNQKKKEKAATGNEKKRFDHLLSVAEKLPVMTLPDLIRAIVRPVQSDFLLAVAEEGTDARPNMTPEKFFFEGLIHVKSYEKMKEHEMDGADYPLSLASDMVLPWPWSLQRFINNVSRIGNYKGKPWKQDNSNHYVELWLPWRIGFVGGGNHSITAGILAGEGTLIPEHVYDMSWLFELVRTDGNHWFVDNHKVEAVKSGRSAAVFEIGRLLVEGA</sequence>
<reference evidence="1" key="1">
    <citation type="submission" date="2023-08" db="EMBL/GenBank/DDBJ databases">
        <title>WGS of pathogenic bacterial species, Los Angeles County Public Health Laboratories.</title>
        <authorList>
            <person name="Garrigues J.M."/>
            <person name="Green N.M."/>
        </authorList>
    </citation>
    <scope>NUCLEOTIDE SEQUENCE</scope>
    <source>
        <strain evidence="1">LACPHL-BACT-2023-00068</strain>
    </source>
</reference>
<dbReference type="InterPro" id="IPR046556">
    <property type="entry name" value="DUF6710"/>
</dbReference>